<dbReference type="GO" id="GO:0005886">
    <property type="term" value="C:plasma membrane"/>
    <property type="evidence" value="ECO:0007669"/>
    <property type="project" value="UniProtKB-SubCell"/>
</dbReference>
<evidence type="ECO:0000313" key="10">
    <source>
        <dbReference type="Proteomes" id="UP000002431"/>
    </source>
</evidence>
<dbReference type="HOGENOM" id="CLU_045498_2_2_0"/>
<name>Q1J040_DEIGD</name>
<evidence type="ECO:0000256" key="7">
    <source>
        <dbReference type="ARBA" id="ARBA00023136"/>
    </source>
</evidence>
<dbReference type="PANTHER" id="PTHR30269:SF0">
    <property type="entry name" value="MEMBRANE TRANSPORTER PROTEIN YFCA-RELATED"/>
    <property type="match status" value="1"/>
</dbReference>
<sequence length="262" mass="27498">MRTDPVWAATVPCVPGPDVLLYGLPLAFLAGFIDAVAGGGGTITLPTLFFMGLSPAQTVATNKLLAIFGSGSATLQYWRKGHVEKALVLRLVPLALLGSALGAYLVHFVNPNAFRTLVGVVILGVGVLVLVNKRFGLEDHYPGLTVRTLALTLPGALIIGMYDGFLGPGTGTFLMFLFALAGFNLVRSSGNARTINFATNLGAFLFFLLGGQMVWWIGLPMGAANALGATLGARMAMLRGSGFVKVMYGLIVVLVAARLLTQ</sequence>
<dbReference type="Pfam" id="PF01925">
    <property type="entry name" value="TauE"/>
    <property type="match status" value="1"/>
</dbReference>
<keyword evidence="7 8" id="KW-0472">Membrane</keyword>
<dbReference type="eggNOG" id="COG0730">
    <property type="taxonomic scope" value="Bacteria"/>
</dbReference>
<feature type="transmembrane region" description="Helical" evidence="8">
    <location>
        <begin position="20"/>
        <end position="45"/>
    </location>
</feature>
<evidence type="ECO:0000256" key="5">
    <source>
        <dbReference type="ARBA" id="ARBA00022692"/>
    </source>
</evidence>
<dbReference type="InterPro" id="IPR002781">
    <property type="entry name" value="TM_pro_TauE-like"/>
</dbReference>
<dbReference type="PANTHER" id="PTHR30269">
    <property type="entry name" value="TRANSMEMBRANE PROTEIN YFCA"/>
    <property type="match status" value="1"/>
</dbReference>
<evidence type="ECO:0000256" key="3">
    <source>
        <dbReference type="ARBA" id="ARBA00022448"/>
    </source>
</evidence>
<dbReference type="KEGG" id="dge:Dgeo_0842"/>
<organism evidence="9 10">
    <name type="scientific">Deinococcus geothermalis (strain DSM 11300 / CIP 105573 / AG-3a)</name>
    <dbReference type="NCBI Taxonomy" id="319795"/>
    <lineage>
        <taxon>Bacteria</taxon>
        <taxon>Thermotogati</taxon>
        <taxon>Deinococcota</taxon>
        <taxon>Deinococci</taxon>
        <taxon>Deinococcales</taxon>
        <taxon>Deinococcaceae</taxon>
        <taxon>Deinococcus</taxon>
    </lineage>
</organism>
<keyword evidence="10" id="KW-1185">Reference proteome</keyword>
<evidence type="ECO:0000256" key="2">
    <source>
        <dbReference type="ARBA" id="ARBA00009142"/>
    </source>
</evidence>
<dbReference type="EMBL" id="CP000359">
    <property type="protein sequence ID" value="ABF45144.1"/>
    <property type="molecule type" value="Genomic_DNA"/>
</dbReference>
<feature type="transmembrane region" description="Helical" evidence="8">
    <location>
        <begin position="144"/>
        <end position="162"/>
    </location>
</feature>
<evidence type="ECO:0000313" key="9">
    <source>
        <dbReference type="EMBL" id="ABF45144.1"/>
    </source>
</evidence>
<dbReference type="InterPro" id="IPR052017">
    <property type="entry name" value="TSUP"/>
</dbReference>
<proteinExistence type="inferred from homology"/>
<keyword evidence="5 8" id="KW-0812">Transmembrane</keyword>
<protein>
    <recommendedName>
        <fullName evidence="8">Probable membrane transporter protein</fullName>
    </recommendedName>
</protein>
<evidence type="ECO:0000256" key="1">
    <source>
        <dbReference type="ARBA" id="ARBA00004651"/>
    </source>
</evidence>
<evidence type="ECO:0000256" key="6">
    <source>
        <dbReference type="ARBA" id="ARBA00022989"/>
    </source>
</evidence>
<dbReference type="Proteomes" id="UP000002431">
    <property type="component" value="Chromosome"/>
</dbReference>
<feature type="transmembrane region" description="Helical" evidence="8">
    <location>
        <begin position="113"/>
        <end position="132"/>
    </location>
</feature>
<dbReference type="STRING" id="319795.Dgeo_0842"/>
<comment type="similarity">
    <text evidence="2 8">Belongs to the 4-toluene sulfonate uptake permease (TSUP) (TC 2.A.102) family.</text>
</comment>
<evidence type="ECO:0000256" key="4">
    <source>
        <dbReference type="ARBA" id="ARBA00022475"/>
    </source>
</evidence>
<keyword evidence="4 8" id="KW-1003">Cell membrane</keyword>
<gene>
    <name evidence="9" type="ordered locus">Dgeo_0842</name>
</gene>
<feature type="transmembrane region" description="Helical" evidence="8">
    <location>
        <begin position="198"/>
        <end position="218"/>
    </location>
</feature>
<keyword evidence="6 8" id="KW-1133">Transmembrane helix</keyword>
<comment type="subcellular location">
    <subcellularLocation>
        <location evidence="1 8">Cell membrane</location>
        <topology evidence="1 8">Multi-pass membrane protein</topology>
    </subcellularLocation>
</comment>
<reference evidence="9" key="1">
    <citation type="submission" date="2006-04" db="EMBL/GenBank/DDBJ databases">
        <title>Complete sequence of chromosome of Deinococcus geothermalis DSM 11300.</title>
        <authorList>
            <consortium name="US DOE Joint Genome Institute"/>
            <person name="Copeland A."/>
            <person name="Lucas S."/>
            <person name="Lapidus A."/>
            <person name="Barry K."/>
            <person name="Detter J.C."/>
            <person name="Glavina del Rio T."/>
            <person name="Hammon N."/>
            <person name="Israni S."/>
            <person name="Dalin E."/>
            <person name="Tice H."/>
            <person name="Pitluck S."/>
            <person name="Brettin T."/>
            <person name="Bruce D."/>
            <person name="Han C."/>
            <person name="Tapia R."/>
            <person name="Saunders E."/>
            <person name="Gilna P."/>
            <person name="Schmutz J."/>
            <person name="Larimer F."/>
            <person name="Land M."/>
            <person name="Hauser L."/>
            <person name="Kyrpides N."/>
            <person name="Kim E."/>
            <person name="Daly M.J."/>
            <person name="Fredrickson J.K."/>
            <person name="Makarova K.S."/>
            <person name="Gaidamakova E.K."/>
            <person name="Zhai M."/>
            <person name="Richardson P."/>
        </authorList>
    </citation>
    <scope>NUCLEOTIDE SEQUENCE</scope>
    <source>
        <strain evidence="9">DSM 11300</strain>
    </source>
</reference>
<accession>Q1J040</accession>
<evidence type="ECO:0000256" key="8">
    <source>
        <dbReference type="RuleBase" id="RU363041"/>
    </source>
</evidence>
<dbReference type="AlphaFoldDB" id="Q1J040"/>
<feature type="transmembrane region" description="Helical" evidence="8">
    <location>
        <begin position="168"/>
        <end position="186"/>
    </location>
</feature>
<feature type="transmembrane region" description="Helical" evidence="8">
    <location>
        <begin position="238"/>
        <end position="260"/>
    </location>
</feature>
<keyword evidence="3" id="KW-0813">Transport</keyword>
<feature type="transmembrane region" description="Helical" evidence="8">
    <location>
        <begin position="87"/>
        <end position="107"/>
    </location>
</feature>